<accession>A0A7Z0WHB9</accession>
<name>A0A7Z0WHB9_9PSEU</name>
<dbReference type="InterPro" id="IPR050267">
    <property type="entry name" value="Anti-sigma-factor_SerPK"/>
</dbReference>
<dbReference type="InterPro" id="IPR036890">
    <property type="entry name" value="HATPase_C_sf"/>
</dbReference>
<sequence length="92" mass="9965">MVKEVTIVLGELVANAFQHARPPFAVRLTLPRPGHVVRMEVHDGTVPAPTAWPAGKGLFVVRGLCPDWGVEPRPEGKAVWAELPILVAPTEN</sequence>
<comment type="caution">
    <text evidence="1">The sequence shown here is derived from an EMBL/GenBank/DDBJ whole genome shotgun (WGS) entry which is preliminary data.</text>
</comment>
<reference evidence="1 2" key="1">
    <citation type="submission" date="2016-12" db="EMBL/GenBank/DDBJ databases">
        <title>The draft genome sequence of Actinophytocola xinjiangensis.</title>
        <authorList>
            <person name="Wang W."/>
            <person name="Yuan L."/>
        </authorList>
    </citation>
    <scope>NUCLEOTIDE SEQUENCE [LARGE SCALE GENOMIC DNA]</scope>
    <source>
        <strain evidence="1 2">CGMCC 4.4663</strain>
    </source>
</reference>
<keyword evidence="2" id="KW-1185">Reference proteome</keyword>
<organism evidence="1 2">
    <name type="scientific">Actinophytocola xinjiangensis</name>
    <dbReference type="NCBI Taxonomy" id="485602"/>
    <lineage>
        <taxon>Bacteria</taxon>
        <taxon>Bacillati</taxon>
        <taxon>Actinomycetota</taxon>
        <taxon>Actinomycetes</taxon>
        <taxon>Pseudonocardiales</taxon>
        <taxon>Pseudonocardiaceae</taxon>
    </lineage>
</organism>
<dbReference type="Gene3D" id="3.30.565.10">
    <property type="entry name" value="Histidine kinase-like ATPase, C-terminal domain"/>
    <property type="match status" value="1"/>
</dbReference>
<dbReference type="EMBL" id="MSIF01000020">
    <property type="protein sequence ID" value="OLF06731.1"/>
    <property type="molecule type" value="Genomic_DNA"/>
</dbReference>
<dbReference type="CDD" id="cd16936">
    <property type="entry name" value="HATPase_RsbW-like"/>
    <property type="match status" value="1"/>
</dbReference>
<protein>
    <recommendedName>
        <fullName evidence="3">Histidine kinase-like protein</fullName>
    </recommendedName>
</protein>
<evidence type="ECO:0000313" key="1">
    <source>
        <dbReference type="EMBL" id="OLF06731.1"/>
    </source>
</evidence>
<dbReference type="Proteomes" id="UP000185696">
    <property type="component" value="Unassembled WGS sequence"/>
</dbReference>
<dbReference type="AlphaFoldDB" id="A0A7Z0WHB9"/>
<dbReference type="PANTHER" id="PTHR35526:SF3">
    <property type="entry name" value="ANTI-SIGMA-F FACTOR RSBW"/>
    <property type="match status" value="1"/>
</dbReference>
<gene>
    <name evidence="1" type="ORF">BLA60_31070</name>
</gene>
<evidence type="ECO:0008006" key="3">
    <source>
        <dbReference type="Google" id="ProtNLM"/>
    </source>
</evidence>
<dbReference type="SUPFAM" id="SSF55874">
    <property type="entry name" value="ATPase domain of HSP90 chaperone/DNA topoisomerase II/histidine kinase"/>
    <property type="match status" value="1"/>
</dbReference>
<proteinExistence type="predicted"/>
<evidence type="ECO:0000313" key="2">
    <source>
        <dbReference type="Proteomes" id="UP000185696"/>
    </source>
</evidence>
<dbReference type="PANTHER" id="PTHR35526">
    <property type="entry name" value="ANTI-SIGMA-F FACTOR RSBW-RELATED"/>
    <property type="match status" value="1"/>
</dbReference>